<protein>
    <submittedName>
        <fullName evidence="4">Interferon-related developmental regulator 1-like</fullName>
    </submittedName>
</protein>
<dbReference type="InterPro" id="IPR039777">
    <property type="entry name" value="IFRD"/>
</dbReference>
<gene>
    <name evidence="4" type="ORF">G2W53_012878</name>
</gene>
<feature type="domain" description="Interferon-related developmental regulator N-terminal" evidence="3">
    <location>
        <begin position="56"/>
        <end position="352"/>
    </location>
</feature>
<dbReference type="Proteomes" id="UP000634136">
    <property type="component" value="Unassembled WGS sequence"/>
</dbReference>
<dbReference type="AlphaFoldDB" id="A0A834U1U8"/>
<evidence type="ECO:0000313" key="4">
    <source>
        <dbReference type="EMBL" id="KAF7830545.1"/>
    </source>
</evidence>
<proteinExistence type="inferred from homology"/>
<dbReference type="OrthoDB" id="686784at2759"/>
<comment type="similarity">
    <text evidence="1">Belongs to the IFRD family.</text>
</comment>
<dbReference type="InterPro" id="IPR016024">
    <property type="entry name" value="ARM-type_fold"/>
</dbReference>
<evidence type="ECO:0000259" key="3">
    <source>
        <dbReference type="Pfam" id="PF05004"/>
    </source>
</evidence>
<evidence type="ECO:0000259" key="2">
    <source>
        <dbReference type="Pfam" id="PF04836"/>
    </source>
</evidence>
<dbReference type="PANTHER" id="PTHR12354">
    <property type="entry name" value="INTERFERON-RELATED DEVELOPMENTAL REGULATOR"/>
    <property type="match status" value="1"/>
</dbReference>
<comment type="caution">
    <text evidence="4">The sequence shown here is derived from an EMBL/GenBank/DDBJ whole genome shotgun (WGS) entry which is preliminary data.</text>
</comment>
<dbReference type="InterPro" id="IPR007701">
    <property type="entry name" value="Interferon-rel_develop_reg_N"/>
</dbReference>
<organism evidence="4 5">
    <name type="scientific">Senna tora</name>
    <dbReference type="NCBI Taxonomy" id="362788"/>
    <lineage>
        <taxon>Eukaryota</taxon>
        <taxon>Viridiplantae</taxon>
        <taxon>Streptophyta</taxon>
        <taxon>Embryophyta</taxon>
        <taxon>Tracheophyta</taxon>
        <taxon>Spermatophyta</taxon>
        <taxon>Magnoliopsida</taxon>
        <taxon>eudicotyledons</taxon>
        <taxon>Gunneridae</taxon>
        <taxon>Pentapetalae</taxon>
        <taxon>rosids</taxon>
        <taxon>fabids</taxon>
        <taxon>Fabales</taxon>
        <taxon>Fabaceae</taxon>
        <taxon>Caesalpinioideae</taxon>
        <taxon>Cassia clade</taxon>
        <taxon>Senna</taxon>
    </lineage>
</organism>
<dbReference type="Pfam" id="PF05004">
    <property type="entry name" value="IFRD"/>
    <property type="match status" value="1"/>
</dbReference>
<dbReference type="EMBL" id="JAAIUW010000005">
    <property type="protein sequence ID" value="KAF7830545.1"/>
    <property type="molecule type" value="Genomic_DNA"/>
</dbReference>
<keyword evidence="5" id="KW-1185">Reference proteome</keyword>
<dbReference type="PANTHER" id="PTHR12354:SF1">
    <property type="entry name" value="INTERFERON-RELATED DEVELOPMENTAL REGULATOR 1"/>
    <property type="match status" value="1"/>
</dbReference>
<dbReference type="Pfam" id="PF04836">
    <property type="entry name" value="IFRD_C"/>
    <property type="match status" value="1"/>
</dbReference>
<dbReference type="InterPro" id="IPR006921">
    <property type="entry name" value="Interferon-rel_develop_reg_C"/>
</dbReference>
<reference evidence="4" key="1">
    <citation type="submission" date="2020-09" db="EMBL/GenBank/DDBJ databases">
        <title>Genome-Enabled Discovery of Anthraquinone Biosynthesis in Senna tora.</title>
        <authorList>
            <person name="Kang S.-H."/>
            <person name="Pandey R.P."/>
            <person name="Lee C.-M."/>
            <person name="Sim J.-S."/>
            <person name="Jeong J.-T."/>
            <person name="Choi B.-S."/>
            <person name="Jung M."/>
            <person name="Ginzburg D."/>
            <person name="Zhao K."/>
            <person name="Won S.Y."/>
            <person name="Oh T.-J."/>
            <person name="Yu Y."/>
            <person name="Kim N.-H."/>
            <person name="Lee O.R."/>
            <person name="Lee T.-H."/>
            <person name="Bashyal P."/>
            <person name="Kim T.-S."/>
            <person name="Lee W.-H."/>
            <person name="Kawkins C."/>
            <person name="Kim C.-K."/>
            <person name="Kim J.S."/>
            <person name="Ahn B.O."/>
            <person name="Rhee S.Y."/>
            <person name="Sohng J.K."/>
        </authorList>
    </citation>
    <scope>NUCLEOTIDE SEQUENCE</scope>
    <source>
        <tissue evidence="4">Leaf</tissue>
    </source>
</reference>
<evidence type="ECO:0000313" key="5">
    <source>
        <dbReference type="Proteomes" id="UP000634136"/>
    </source>
</evidence>
<feature type="domain" description="Interferon-related developmental regulator C-terminal" evidence="2">
    <location>
        <begin position="398"/>
        <end position="451"/>
    </location>
</feature>
<name>A0A834U1U8_9FABA</name>
<dbReference type="SUPFAM" id="SSF48371">
    <property type="entry name" value="ARM repeat"/>
    <property type="match status" value="1"/>
</dbReference>
<sequence>MGKRKRRLYLAYALISYPLIGNCQRKNAAMLDSDDDDDDSSVSLFSPDRSCLITVSGDEEVHLVQDILLDRALDALDEKRGSTRENALSFIIEALKSNVQHHFVENKFATLLHQCLCSIRKGSKKASAKEIALASHAIGLLVLTVGYGDKAREIFEESIRTLDQSLASESDASKISLLECLAIITFVGGNEQEETQRSMDMMWRMIHPKLGSNVFVVKPSTLLINTVVSAWSFLLSTMGELKLNSKNWENKISYLSSLLDKEDRSVRNVAGKALALVFEIGVIEKYSAEPNRASTTTQEESKQQESYVHIQGLKGKVINQVEDLSVEAGGKGSTKKDLNSQKILFRDILEFFKYGYYPEISVKIDGDLLQTSSWSQVTQLNFLKRFLGGGFIKHMQENDFLHDVFNFIPKRKNLTNNKYRMTDCEKRMFRSSNSVLNKARARSLNKQRMLSESKNLGHFAVNMVDEMA</sequence>
<evidence type="ECO:0000256" key="1">
    <source>
        <dbReference type="ARBA" id="ARBA00008828"/>
    </source>
</evidence>
<accession>A0A834U1U8</accession>